<evidence type="ECO:0000259" key="14">
    <source>
        <dbReference type="Pfam" id="PF01326"/>
    </source>
</evidence>
<dbReference type="EC" id="2.7.9.2" evidence="5"/>
<dbReference type="Gene3D" id="3.30.1490.20">
    <property type="entry name" value="ATP-grasp fold, A domain"/>
    <property type="match status" value="1"/>
</dbReference>
<dbReference type="PANTHER" id="PTHR43030">
    <property type="entry name" value="PHOSPHOENOLPYRUVATE SYNTHASE"/>
    <property type="match status" value="1"/>
</dbReference>
<keyword evidence="8" id="KW-0547">Nucleotide-binding</keyword>
<dbReference type="AlphaFoldDB" id="A0A8S3BVD6"/>
<keyword evidence="10" id="KW-0067">ATP-binding</keyword>
<comment type="function">
    <text evidence="2">Catalyzes the phosphorylation of pyruvate to phosphoenolpyruvate.</text>
</comment>
<protein>
    <recommendedName>
        <fullName evidence="5">pyruvate, water dikinase</fullName>
        <ecNumber evidence="5">2.7.9.2</ecNumber>
    </recommendedName>
    <alternativeName>
        <fullName evidence="12">Pyruvate, water dikinase</fullName>
    </alternativeName>
</protein>
<dbReference type="GO" id="GO:0046872">
    <property type="term" value="F:metal ion binding"/>
    <property type="evidence" value="ECO:0007669"/>
    <property type="project" value="UniProtKB-KW"/>
</dbReference>
<feature type="domain" description="Pyruvate phosphate dikinase AMP/ATP-binding" evidence="14">
    <location>
        <begin position="22"/>
        <end position="298"/>
    </location>
</feature>
<comment type="cofactor">
    <cofactor evidence="1">
        <name>Mg(2+)</name>
        <dbReference type="ChEBI" id="CHEBI:18420"/>
    </cofactor>
</comment>
<evidence type="ECO:0000313" key="15">
    <source>
        <dbReference type="EMBL" id="CAF4818170.1"/>
    </source>
</evidence>
<evidence type="ECO:0000256" key="3">
    <source>
        <dbReference type="ARBA" id="ARBA00004742"/>
    </source>
</evidence>
<evidence type="ECO:0000256" key="9">
    <source>
        <dbReference type="ARBA" id="ARBA00022777"/>
    </source>
</evidence>
<comment type="similarity">
    <text evidence="4">Belongs to the PEP-utilizing enzyme family.</text>
</comment>
<dbReference type="InterPro" id="IPR013815">
    <property type="entry name" value="ATP_grasp_subdomain_1"/>
</dbReference>
<keyword evidence="9" id="KW-0418">Kinase</keyword>
<evidence type="ECO:0000256" key="1">
    <source>
        <dbReference type="ARBA" id="ARBA00001946"/>
    </source>
</evidence>
<dbReference type="PANTHER" id="PTHR43030:SF1">
    <property type="entry name" value="PHOSPHOENOLPYRUVATE SYNTHASE"/>
    <property type="match status" value="1"/>
</dbReference>
<sequence>MSANDNIPFVINLNEQHATELEVVGGKGANLAILFQRGFSVPDAFIVTTHAFQYVLNNQQTKDALLIIDTLDVDNINQLENASNTIKATICDICLPSDKIDLIISYYNQLCEKNATANMHVAVRSSATAEDLPDNSFAGQQDTYLHVTKENLIEKVKECWASLFTGRAISYRKKSNIDHKTVKLAVVIQQMVFSEVSGVAFTANPITGLRNEVVIDSTYGLGEALVSGLVTPDHYEILIDRNENVEIRLKKIGEKSIRIIGKSDGGTETLETIDNDKKVEALSDEYIIELAKLAKQVE</sequence>
<keyword evidence="7" id="KW-0479">Metal-binding</keyword>
<evidence type="ECO:0000256" key="7">
    <source>
        <dbReference type="ARBA" id="ARBA00022723"/>
    </source>
</evidence>
<evidence type="ECO:0000313" key="16">
    <source>
        <dbReference type="Proteomes" id="UP000681967"/>
    </source>
</evidence>
<evidence type="ECO:0000256" key="8">
    <source>
        <dbReference type="ARBA" id="ARBA00022741"/>
    </source>
</evidence>
<evidence type="ECO:0000256" key="13">
    <source>
        <dbReference type="ARBA" id="ARBA00047700"/>
    </source>
</evidence>
<name>A0A8S3BVD6_9BILA</name>
<feature type="non-terminal residue" evidence="15">
    <location>
        <position position="298"/>
    </location>
</feature>
<evidence type="ECO:0000256" key="11">
    <source>
        <dbReference type="ARBA" id="ARBA00022842"/>
    </source>
</evidence>
<organism evidence="15 16">
    <name type="scientific">Rotaria magnacalcarata</name>
    <dbReference type="NCBI Taxonomy" id="392030"/>
    <lineage>
        <taxon>Eukaryota</taxon>
        <taxon>Metazoa</taxon>
        <taxon>Spiralia</taxon>
        <taxon>Gnathifera</taxon>
        <taxon>Rotifera</taxon>
        <taxon>Eurotatoria</taxon>
        <taxon>Bdelloidea</taxon>
        <taxon>Philodinida</taxon>
        <taxon>Philodinidae</taxon>
        <taxon>Rotaria</taxon>
    </lineage>
</organism>
<evidence type="ECO:0000256" key="5">
    <source>
        <dbReference type="ARBA" id="ARBA00011996"/>
    </source>
</evidence>
<proteinExistence type="inferred from homology"/>
<dbReference type="EMBL" id="CAJOBH010143980">
    <property type="protein sequence ID" value="CAF4818170.1"/>
    <property type="molecule type" value="Genomic_DNA"/>
</dbReference>
<dbReference type="GO" id="GO:0008986">
    <property type="term" value="F:pyruvate, water dikinase activity"/>
    <property type="evidence" value="ECO:0007669"/>
    <property type="project" value="UniProtKB-EC"/>
</dbReference>
<dbReference type="Pfam" id="PF01326">
    <property type="entry name" value="PPDK_N"/>
    <property type="match status" value="1"/>
</dbReference>
<reference evidence="15" key="1">
    <citation type="submission" date="2021-02" db="EMBL/GenBank/DDBJ databases">
        <authorList>
            <person name="Nowell W R."/>
        </authorList>
    </citation>
    <scope>NUCLEOTIDE SEQUENCE</scope>
</reference>
<dbReference type="InterPro" id="IPR006319">
    <property type="entry name" value="PEP_synth"/>
</dbReference>
<evidence type="ECO:0000256" key="6">
    <source>
        <dbReference type="ARBA" id="ARBA00022679"/>
    </source>
</evidence>
<gene>
    <name evidence="15" type="ORF">BYL167_LOCUS48873</name>
</gene>
<keyword evidence="11" id="KW-0460">Magnesium</keyword>
<comment type="catalytic activity">
    <reaction evidence="13">
        <text>pyruvate + ATP + H2O = phosphoenolpyruvate + AMP + phosphate + 2 H(+)</text>
        <dbReference type="Rhea" id="RHEA:11364"/>
        <dbReference type="ChEBI" id="CHEBI:15361"/>
        <dbReference type="ChEBI" id="CHEBI:15377"/>
        <dbReference type="ChEBI" id="CHEBI:15378"/>
        <dbReference type="ChEBI" id="CHEBI:30616"/>
        <dbReference type="ChEBI" id="CHEBI:43474"/>
        <dbReference type="ChEBI" id="CHEBI:58702"/>
        <dbReference type="ChEBI" id="CHEBI:456215"/>
        <dbReference type="EC" id="2.7.9.2"/>
    </reaction>
</comment>
<dbReference type="GO" id="GO:0005524">
    <property type="term" value="F:ATP binding"/>
    <property type="evidence" value="ECO:0007669"/>
    <property type="project" value="UniProtKB-KW"/>
</dbReference>
<dbReference type="Proteomes" id="UP000681967">
    <property type="component" value="Unassembled WGS sequence"/>
</dbReference>
<keyword evidence="6" id="KW-0808">Transferase</keyword>
<evidence type="ECO:0000256" key="12">
    <source>
        <dbReference type="ARBA" id="ARBA00033470"/>
    </source>
</evidence>
<evidence type="ECO:0000256" key="10">
    <source>
        <dbReference type="ARBA" id="ARBA00022840"/>
    </source>
</evidence>
<comment type="pathway">
    <text evidence="3">Carbohydrate biosynthesis; gluconeogenesis.</text>
</comment>
<comment type="caution">
    <text evidence="15">The sequence shown here is derived from an EMBL/GenBank/DDBJ whole genome shotgun (WGS) entry which is preliminary data.</text>
</comment>
<accession>A0A8S3BVD6</accession>
<dbReference type="Gene3D" id="3.30.470.20">
    <property type="entry name" value="ATP-grasp fold, B domain"/>
    <property type="match status" value="1"/>
</dbReference>
<dbReference type="SUPFAM" id="SSF56059">
    <property type="entry name" value="Glutathione synthetase ATP-binding domain-like"/>
    <property type="match status" value="1"/>
</dbReference>
<evidence type="ECO:0000256" key="2">
    <source>
        <dbReference type="ARBA" id="ARBA00002988"/>
    </source>
</evidence>
<dbReference type="FunFam" id="3.30.1490.20:FF:000010">
    <property type="entry name" value="Phosphoenolpyruvate synthase"/>
    <property type="match status" value="1"/>
</dbReference>
<evidence type="ECO:0000256" key="4">
    <source>
        <dbReference type="ARBA" id="ARBA00007837"/>
    </source>
</evidence>
<dbReference type="InterPro" id="IPR002192">
    <property type="entry name" value="PPDK_AMP/ATP-bd"/>
</dbReference>